<name>A0A1J0WDF4_9RHOB</name>
<dbReference type="Gene3D" id="1.10.150.240">
    <property type="entry name" value="Putative phosphatase, domain 2"/>
    <property type="match status" value="1"/>
</dbReference>
<dbReference type="InterPro" id="IPR023198">
    <property type="entry name" value="PGP-like_dom2"/>
</dbReference>
<dbReference type="OrthoDB" id="9793014at2"/>
<dbReference type="SFLD" id="SFLDS00003">
    <property type="entry name" value="Haloacid_Dehalogenase"/>
    <property type="match status" value="1"/>
</dbReference>
<dbReference type="GO" id="GO:0005829">
    <property type="term" value="C:cytosol"/>
    <property type="evidence" value="ECO:0007669"/>
    <property type="project" value="TreeGrafter"/>
</dbReference>
<reference evidence="1 2" key="1">
    <citation type="submission" date="2016-11" db="EMBL/GenBank/DDBJ databases">
        <title>Complete genome sequence of Sulfitobacter sp. AM1-D1, a toxic bacteria associated with marine dinoflagellate Alexandrium minutum in East China Sea.</title>
        <authorList>
            <person name="Yang Q."/>
            <person name="Zhang X."/>
            <person name="Tian X."/>
        </authorList>
    </citation>
    <scope>NUCLEOTIDE SEQUENCE [LARGE SCALE GENOMIC DNA]</scope>
    <source>
        <strain evidence="1 2">AM1-D1</strain>
    </source>
</reference>
<dbReference type="InterPro" id="IPR041492">
    <property type="entry name" value="HAD_2"/>
</dbReference>
<dbReference type="Gene3D" id="3.40.50.1000">
    <property type="entry name" value="HAD superfamily/HAD-like"/>
    <property type="match status" value="1"/>
</dbReference>
<evidence type="ECO:0000313" key="1">
    <source>
        <dbReference type="EMBL" id="APE42349.1"/>
    </source>
</evidence>
<evidence type="ECO:0000313" key="2">
    <source>
        <dbReference type="Proteomes" id="UP000181897"/>
    </source>
</evidence>
<gene>
    <name evidence="1" type="ORF">BOO69_02150</name>
</gene>
<protein>
    <submittedName>
        <fullName evidence="1">HAD family hydrolase</fullName>
    </submittedName>
</protein>
<sequence length="228" mass="23822">MTVAPLGLVIFDVDGTLVDSQHDIVAAMAAAFDAVQVPPPSRAEVLGIVGLSLDVAMATLAPTLGAGDHARMVVAYKSAYMDLRAQAGVAESSPLYPGARAALEALRARDDVLLGVATGKSKRGLDKLVEGHGLHGMFQTLQCADFHPSKPHPSMLLTALAETGVDADRAVMVGDTSFDMDMAQAAGIAGIGVGWGYHDRSRLSGARHVIDRFEALPDVLDEIWGVPA</sequence>
<dbReference type="SFLD" id="SFLDG01135">
    <property type="entry name" value="C1.5.6:_HAD__Beta-PGM__Phospha"/>
    <property type="match status" value="1"/>
</dbReference>
<dbReference type="InterPro" id="IPR050155">
    <property type="entry name" value="HAD-like_hydrolase_sf"/>
</dbReference>
<accession>A0A1J0WDF4</accession>
<keyword evidence="1" id="KW-0378">Hydrolase</keyword>
<dbReference type="GO" id="GO:0008967">
    <property type="term" value="F:phosphoglycolate phosphatase activity"/>
    <property type="evidence" value="ECO:0007669"/>
    <property type="project" value="TreeGrafter"/>
</dbReference>
<dbReference type="InterPro" id="IPR036412">
    <property type="entry name" value="HAD-like_sf"/>
</dbReference>
<dbReference type="NCBIfam" id="TIGR01509">
    <property type="entry name" value="HAD-SF-IA-v3"/>
    <property type="match status" value="1"/>
</dbReference>
<organism evidence="1 2">
    <name type="scientific">Sulfitobacter alexandrii</name>
    <dbReference type="NCBI Taxonomy" id="1917485"/>
    <lineage>
        <taxon>Bacteria</taxon>
        <taxon>Pseudomonadati</taxon>
        <taxon>Pseudomonadota</taxon>
        <taxon>Alphaproteobacteria</taxon>
        <taxon>Rhodobacterales</taxon>
        <taxon>Roseobacteraceae</taxon>
        <taxon>Sulfitobacter</taxon>
    </lineage>
</organism>
<dbReference type="KEGG" id="suam:BOO69_02150"/>
<proteinExistence type="predicted"/>
<dbReference type="Pfam" id="PF13419">
    <property type="entry name" value="HAD_2"/>
    <property type="match status" value="1"/>
</dbReference>
<keyword evidence="2" id="KW-1185">Reference proteome</keyword>
<dbReference type="NCBIfam" id="TIGR01549">
    <property type="entry name" value="HAD-SF-IA-v1"/>
    <property type="match status" value="1"/>
</dbReference>
<dbReference type="PANTHER" id="PTHR43434">
    <property type="entry name" value="PHOSPHOGLYCOLATE PHOSPHATASE"/>
    <property type="match status" value="1"/>
</dbReference>
<dbReference type="STRING" id="1917485.BOO69_02150"/>
<dbReference type="SUPFAM" id="SSF56784">
    <property type="entry name" value="HAD-like"/>
    <property type="match status" value="1"/>
</dbReference>
<dbReference type="InterPro" id="IPR006439">
    <property type="entry name" value="HAD-SF_hydro_IA"/>
</dbReference>
<dbReference type="RefSeq" id="WP_071969884.1">
    <property type="nucleotide sequence ID" value="NZ_CP018076.1"/>
</dbReference>
<dbReference type="GO" id="GO:0006281">
    <property type="term" value="P:DNA repair"/>
    <property type="evidence" value="ECO:0007669"/>
    <property type="project" value="TreeGrafter"/>
</dbReference>
<dbReference type="InterPro" id="IPR023214">
    <property type="entry name" value="HAD_sf"/>
</dbReference>
<dbReference type="Proteomes" id="UP000181897">
    <property type="component" value="Chromosome"/>
</dbReference>
<dbReference type="PANTHER" id="PTHR43434:SF24">
    <property type="entry name" value="HYDROLASE-RELATED"/>
    <property type="match status" value="1"/>
</dbReference>
<dbReference type="AlphaFoldDB" id="A0A1J0WDF4"/>
<dbReference type="SFLD" id="SFLDG01129">
    <property type="entry name" value="C1.5:_HAD__Beta-PGM__Phosphata"/>
    <property type="match status" value="1"/>
</dbReference>
<dbReference type="EMBL" id="CP018076">
    <property type="protein sequence ID" value="APE42349.1"/>
    <property type="molecule type" value="Genomic_DNA"/>
</dbReference>